<keyword evidence="5 9" id="KW-0560">Oxidoreductase</keyword>
<feature type="domain" description="Glutamyl-tRNA reductase N-terminal" evidence="17">
    <location>
        <begin position="11"/>
        <end position="156"/>
    </location>
</feature>
<evidence type="ECO:0000256" key="11">
    <source>
        <dbReference type="PIRSR" id="PIRSR000445-2"/>
    </source>
</evidence>
<feature type="domain" description="Tetrapyrrole biosynthesis glutamyl-tRNA reductase dimerisation" evidence="15">
    <location>
        <begin position="320"/>
        <end position="420"/>
    </location>
</feature>
<evidence type="ECO:0000256" key="3">
    <source>
        <dbReference type="ARBA" id="ARBA00012970"/>
    </source>
</evidence>
<feature type="site" description="Important for activity" evidence="9 13">
    <location>
        <position position="99"/>
    </location>
</feature>
<evidence type="ECO:0000256" key="13">
    <source>
        <dbReference type="PIRSR" id="PIRSR000445-4"/>
    </source>
</evidence>
<evidence type="ECO:0000313" key="18">
    <source>
        <dbReference type="EMBL" id="ADO72046.1"/>
    </source>
</evidence>
<dbReference type="PIRSF" id="PIRSF000445">
    <property type="entry name" value="4pyrrol_synth_GluRdtase"/>
    <property type="match status" value="1"/>
</dbReference>
<evidence type="ECO:0000256" key="9">
    <source>
        <dbReference type="HAMAP-Rule" id="MF_00087"/>
    </source>
</evidence>
<accession>E3FSD5</accession>
<evidence type="ECO:0000256" key="10">
    <source>
        <dbReference type="PIRSR" id="PIRSR000445-1"/>
    </source>
</evidence>
<dbReference type="Pfam" id="PF01488">
    <property type="entry name" value="Shikimate_DH"/>
    <property type="match status" value="1"/>
</dbReference>
<dbReference type="HOGENOM" id="CLU_035113_2_2_7"/>
<dbReference type="HAMAP" id="MF_00087">
    <property type="entry name" value="Glu_tRNA_reductase"/>
    <property type="match status" value="1"/>
</dbReference>
<evidence type="ECO:0000256" key="5">
    <source>
        <dbReference type="ARBA" id="ARBA00023002"/>
    </source>
</evidence>
<dbReference type="GO" id="GO:0019353">
    <property type="term" value="P:protoporphyrinogen IX biosynthetic process from glutamate"/>
    <property type="evidence" value="ECO:0007669"/>
    <property type="project" value="TreeGrafter"/>
</dbReference>
<dbReference type="CDD" id="cd05213">
    <property type="entry name" value="NAD_bind_Glutamyl_tRNA_reduct"/>
    <property type="match status" value="1"/>
</dbReference>
<dbReference type="OrthoDB" id="110209at2"/>
<evidence type="ECO:0000256" key="14">
    <source>
        <dbReference type="RuleBase" id="RU000584"/>
    </source>
</evidence>
<feature type="binding site" evidence="9 11">
    <location>
        <begin position="114"/>
        <end position="116"/>
    </location>
    <ligand>
        <name>substrate</name>
    </ligand>
</feature>
<dbReference type="PANTHER" id="PTHR43013">
    <property type="entry name" value="GLUTAMYL-TRNA REDUCTASE"/>
    <property type="match status" value="1"/>
</dbReference>
<dbReference type="GO" id="GO:0050661">
    <property type="term" value="F:NADP binding"/>
    <property type="evidence" value="ECO:0007669"/>
    <property type="project" value="InterPro"/>
</dbReference>
<evidence type="ECO:0000259" key="15">
    <source>
        <dbReference type="Pfam" id="PF00745"/>
    </source>
</evidence>
<evidence type="ECO:0000256" key="2">
    <source>
        <dbReference type="ARBA" id="ARBA00005916"/>
    </source>
</evidence>
<organism evidence="18 19">
    <name type="scientific">Stigmatella aurantiaca (strain DW4/3-1)</name>
    <dbReference type="NCBI Taxonomy" id="378806"/>
    <lineage>
        <taxon>Bacteria</taxon>
        <taxon>Pseudomonadati</taxon>
        <taxon>Myxococcota</taxon>
        <taxon>Myxococcia</taxon>
        <taxon>Myxococcales</taxon>
        <taxon>Cystobacterineae</taxon>
        <taxon>Archangiaceae</taxon>
        <taxon>Stigmatella</taxon>
    </lineage>
</organism>
<dbReference type="InterPro" id="IPR006151">
    <property type="entry name" value="Shikm_DH/Glu-tRNA_Rdtase"/>
</dbReference>
<evidence type="ECO:0000256" key="6">
    <source>
        <dbReference type="ARBA" id="ARBA00023244"/>
    </source>
</evidence>
<comment type="pathway">
    <text evidence="1 9 14">Porphyrin-containing compound metabolism; protoporphyrin-IX biosynthesis; 5-aminolevulinate from L-glutamyl-tRNA(Glu): step 1/2.</text>
</comment>
<comment type="subunit">
    <text evidence="9">Homodimer.</text>
</comment>
<reference evidence="18 19" key="1">
    <citation type="journal article" date="2011" name="Mol. Biol. Evol.">
        <title>Comparative genomic analysis of fruiting body formation in Myxococcales.</title>
        <authorList>
            <person name="Huntley S."/>
            <person name="Hamann N."/>
            <person name="Wegener-Feldbrugge S."/>
            <person name="Treuner-Lange A."/>
            <person name="Kube M."/>
            <person name="Reinhardt R."/>
            <person name="Klages S."/>
            <person name="Muller R."/>
            <person name="Ronning C.M."/>
            <person name="Nierman W.C."/>
            <person name="Sogaard-Andersen L."/>
        </authorList>
    </citation>
    <scope>NUCLEOTIDE SEQUENCE [LARGE SCALE GENOMIC DNA]</scope>
    <source>
        <strain evidence="18 19">DW4/3-1</strain>
    </source>
</reference>
<dbReference type="PROSITE" id="PS00747">
    <property type="entry name" value="GLUTR"/>
    <property type="match status" value="1"/>
</dbReference>
<comment type="similarity">
    <text evidence="2 9 14">Belongs to the glutamyl-tRNA reductase family.</text>
</comment>
<comment type="domain">
    <text evidence="9">Possesses an unusual extended V-shaped dimeric structure with each monomer consisting of three distinct domains arranged along a curved 'spinal' alpha-helix. The N-terminal catalytic domain specifically recognizes the glutamate moiety of the substrate. The second domain is the NADPH-binding domain, and the third C-terminal domain is responsible for dimerization.</text>
</comment>
<evidence type="ECO:0000259" key="17">
    <source>
        <dbReference type="Pfam" id="PF05201"/>
    </source>
</evidence>
<gene>
    <name evidence="9" type="primary">hemA</name>
    <name evidence="18" type="ordered locus">STAUR_4266</name>
</gene>
<proteinExistence type="inferred from homology"/>
<dbReference type="EMBL" id="CP002271">
    <property type="protein sequence ID" value="ADO72046.1"/>
    <property type="molecule type" value="Genomic_DNA"/>
</dbReference>
<feature type="binding site" evidence="9 11">
    <location>
        <position position="109"/>
    </location>
    <ligand>
        <name>substrate</name>
    </ligand>
</feature>
<dbReference type="InterPro" id="IPR018214">
    <property type="entry name" value="GluRdtase_CS"/>
</dbReference>
<evidence type="ECO:0000256" key="12">
    <source>
        <dbReference type="PIRSR" id="PIRSR000445-3"/>
    </source>
</evidence>
<dbReference type="Gene3D" id="3.40.50.720">
    <property type="entry name" value="NAD(P)-binding Rossmann-like Domain"/>
    <property type="match status" value="1"/>
</dbReference>
<feature type="binding site" evidence="9 12">
    <location>
        <begin position="189"/>
        <end position="194"/>
    </location>
    <ligand>
        <name>NADP(+)</name>
        <dbReference type="ChEBI" id="CHEBI:58349"/>
    </ligand>
</feature>
<dbReference type="STRING" id="378806.STAUR_4266"/>
<feature type="binding site" evidence="9 11">
    <location>
        <begin position="52"/>
        <end position="55"/>
    </location>
    <ligand>
        <name>substrate</name>
    </ligand>
</feature>
<name>E3FSD5_STIAD</name>
<evidence type="ECO:0000313" key="19">
    <source>
        <dbReference type="Proteomes" id="UP000001351"/>
    </source>
</evidence>
<dbReference type="KEGG" id="sur:STAUR_4266"/>
<dbReference type="Pfam" id="PF00745">
    <property type="entry name" value="GlutR_dimer"/>
    <property type="match status" value="1"/>
</dbReference>
<evidence type="ECO:0000256" key="8">
    <source>
        <dbReference type="ARBA" id="ARBA00068659"/>
    </source>
</evidence>
<dbReference type="EC" id="1.2.1.70" evidence="3 9"/>
<dbReference type="InterPro" id="IPR015895">
    <property type="entry name" value="4pyrrol_synth_GluRdtase_N"/>
</dbReference>
<dbReference type="InterPro" id="IPR036343">
    <property type="entry name" value="GluRdtase_N_sf"/>
</dbReference>
<evidence type="ECO:0000256" key="1">
    <source>
        <dbReference type="ARBA" id="ARBA00005059"/>
    </source>
</evidence>
<evidence type="ECO:0000256" key="4">
    <source>
        <dbReference type="ARBA" id="ARBA00022857"/>
    </source>
</evidence>
<dbReference type="FunFam" id="3.40.50.720:FF:000031">
    <property type="entry name" value="Glutamyl-tRNA reductase"/>
    <property type="match status" value="1"/>
</dbReference>
<dbReference type="UniPathway" id="UPA00251">
    <property type="reaction ID" value="UER00316"/>
</dbReference>
<dbReference type="FunFam" id="3.30.460.30:FF:000001">
    <property type="entry name" value="Glutamyl-tRNA reductase"/>
    <property type="match status" value="1"/>
</dbReference>
<protein>
    <recommendedName>
        <fullName evidence="8 9">Glutamyl-tRNA reductase</fullName>
        <shortName evidence="9">GluTR</shortName>
        <ecNumber evidence="3 9">1.2.1.70</ecNumber>
    </recommendedName>
</protein>
<dbReference type="PANTHER" id="PTHR43013:SF1">
    <property type="entry name" value="GLUTAMYL-TRNA REDUCTASE"/>
    <property type="match status" value="1"/>
</dbReference>
<feature type="active site" description="Nucleophile" evidence="9 10">
    <location>
        <position position="53"/>
    </location>
</feature>
<comment type="catalytic activity">
    <reaction evidence="7 9 14">
        <text>(S)-4-amino-5-oxopentanoate + tRNA(Glu) + NADP(+) = L-glutamyl-tRNA(Glu) + NADPH + H(+)</text>
        <dbReference type="Rhea" id="RHEA:12344"/>
        <dbReference type="Rhea" id="RHEA-COMP:9663"/>
        <dbReference type="Rhea" id="RHEA-COMP:9680"/>
        <dbReference type="ChEBI" id="CHEBI:15378"/>
        <dbReference type="ChEBI" id="CHEBI:57501"/>
        <dbReference type="ChEBI" id="CHEBI:57783"/>
        <dbReference type="ChEBI" id="CHEBI:58349"/>
        <dbReference type="ChEBI" id="CHEBI:78442"/>
        <dbReference type="ChEBI" id="CHEBI:78520"/>
        <dbReference type="EC" id="1.2.1.70"/>
    </reaction>
</comment>
<dbReference type="InterPro" id="IPR036453">
    <property type="entry name" value="GluRdtase_dimer_dom_sf"/>
</dbReference>
<dbReference type="Proteomes" id="UP000001351">
    <property type="component" value="Chromosome"/>
</dbReference>
<comment type="miscellaneous">
    <text evidence="9">During catalysis, the active site Cys acts as a nucleophile attacking the alpha-carbonyl group of tRNA-bound glutamate with the formation of a thioester intermediate between enzyme and glutamate, and the concomitant release of tRNA(Glu). The thioester intermediate is finally reduced by direct hydride transfer from NADPH, to form the product GSA.</text>
</comment>
<keyword evidence="6 9" id="KW-0627">Porphyrin biosynthesis</keyword>
<dbReference type="AlphaFoldDB" id="E3FSD5"/>
<dbReference type="InterPro" id="IPR036291">
    <property type="entry name" value="NAD(P)-bd_dom_sf"/>
</dbReference>
<dbReference type="SUPFAM" id="SSF51735">
    <property type="entry name" value="NAD(P)-binding Rossmann-fold domains"/>
    <property type="match status" value="1"/>
</dbReference>
<dbReference type="NCBIfam" id="TIGR01035">
    <property type="entry name" value="hemA"/>
    <property type="match status" value="1"/>
</dbReference>
<evidence type="ECO:0000256" key="7">
    <source>
        <dbReference type="ARBA" id="ARBA00047464"/>
    </source>
</evidence>
<comment type="function">
    <text evidence="9">Catalyzes the NADPH-dependent reduction of glutamyl-tRNA(Glu) to glutamate 1-semialdehyde (GSA).</text>
</comment>
<feature type="domain" description="Quinate/shikimate 5-dehydrogenase/glutamyl-tRNA reductase" evidence="16">
    <location>
        <begin position="172"/>
        <end position="305"/>
    </location>
</feature>
<dbReference type="InterPro" id="IPR015896">
    <property type="entry name" value="4pyrrol_synth_GluRdtase_dimer"/>
</dbReference>
<keyword evidence="4 9" id="KW-0521">NADP</keyword>
<dbReference type="GO" id="GO:0008883">
    <property type="term" value="F:glutamyl-tRNA reductase activity"/>
    <property type="evidence" value="ECO:0007669"/>
    <property type="project" value="UniProtKB-UniRule"/>
</dbReference>
<dbReference type="SUPFAM" id="SSF69075">
    <property type="entry name" value="Glutamyl tRNA-reductase dimerization domain"/>
    <property type="match status" value="1"/>
</dbReference>
<feature type="binding site" evidence="9 11">
    <location>
        <position position="120"/>
    </location>
    <ligand>
        <name>substrate</name>
    </ligand>
</feature>
<dbReference type="eggNOG" id="COG0373">
    <property type="taxonomic scope" value="Bacteria"/>
</dbReference>
<evidence type="ECO:0000259" key="16">
    <source>
        <dbReference type="Pfam" id="PF01488"/>
    </source>
</evidence>
<keyword evidence="19" id="KW-1185">Reference proteome</keyword>
<dbReference type="SUPFAM" id="SSF69742">
    <property type="entry name" value="Glutamyl tRNA-reductase catalytic, N-terminal domain"/>
    <property type="match status" value="1"/>
</dbReference>
<dbReference type="InterPro" id="IPR000343">
    <property type="entry name" value="4pyrrol_synth_GluRdtase"/>
</dbReference>
<sequence length="434" mass="46754">MVHQALEWVCVGLSHRTAPLAVREKLSMTEVQQMRLLHQGSQGPHEAMTVATCNRVEVYVATPDPALARAWVREALGRLGGPEVLEHLYEYEGPQALEHLFRVASSLDSRVVGEAQILGQLKKAFEQARRTGAARGGLTRVCSAAFACAKRVRTETAIGRAATSVAPAVAALASQLFGTLSDKTVLLVGAGEMGGLAARHFRQAQAGRLLITNRTPSRAEALAAEVGGSARPFETLGALLVEADVVVCSTAAPVPLLTHEHVSAVSRARQGRPLFMADLSVPRNIAPEVALLDWVTAYDVDGLQQFAAENEAARAEEARKAEVLIRQEIARFLRDRTVRQSAPVLAQLRQRAGQIAKAETERTLAGLGEGLTSKQRQSIEAMGRAIVNKLLHEPTLSLRASVDTDDFQELADATTRLFGLRDVREQLTAPATAD</sequence>
<dbReference type="Pfam" id="PF05201">
    <property type="entry name" value="GlutR_N"/>
    <property type="match status" value="1"/>
</dbReference>
<dbReference type="Gene3D" id="3.30.460.30">
    <property type="entry name" value="Glutamyl-tRNA reductase, N-terminal domain"/>
    <property type="match status" value="1"/>
</dbReference>